<dbReference type="AlphaFoldDB" id="A0AA37I4G2"/>
<evidence type="ECO:0000259" key="3">
    <source>
        <dbReference type="Pfam" id="PF02581"/>
    </source>
</evidence>
<comment type="caution">
    <text evidence="4">The sequence shown here is derived from an EMBL/GenBank/DDBJ whole genome shotgun (WGS) entry which is preliminary data.</text>
</comment>
<dbReference type="Proteomes" id="UP000887043">
    <property type="component" value="Unassembled WGS sequence"/>
</dbReference>
<accession>A0AA37I4G2</accession>
<evidence type="ECO:0000313" key="5">
    <source>
        <dbReference type="Proteomes" id="UP000887043"/>
    </source>
</evidence>
<dbReference type="InterPro" id="IPR036206">
    <property type="entry name" value="ThiamineP_synth_sf"/>
</dbReference>
<evidence type="ECO:0000256" key="2">
    <source>
        <dbReference type="ARBA" id="ARBA00022977"/>
    </source>
</evidence>
<dbReference type="CDD" id="cd00564">
    <property type="entry name" value="TMP_TenI"/>
    <property type="match status" value="1"/>
</dbReference>
<dbReference type="InterPro" id="IPR013785">
    <property type="entry name" value="Aldolase_TIM"/>
</dbReference>
<dbReference type="GO" id="GO:0009228">
    <property type="term" value="P:thiamine biosynthetic process"/>
    <property type="evidence" value="ECO:0007669"/>
    <property type="project" value="UniProtKB-KW"/>
</dbReference>
<evidence type="ECO:0000256" key="1">
    <source>
        <dbReference type="ARBA" id="ARBA00004948"/>
    </source>
</evidence>
<dbReference type="PANTHER" id="PTHR20857">
    <property type="entry name" value="THIAMINE-PHOSPHATE PYROPHOSPHORYLASE"/>
    <property type="match status" value="1"/>
</dbReference>
<dbReference type="EMBL" id="BPTR01000001">
    <property type="protein sequence ID" value="GJG28956.1"/>
    <property type="molecule type" value="Genomic_DNA"/>
</dbReference>
<comment type="pathway">
    <text evidence="1">Cofactor biosynthesis; thiamine diphosphate biosynthesis.</text>
</comment>
<dbReference type="PANTHER" id="PTHR20857:SF15">
    <property type="entry name" value="THIAMINE-PHOSPHATE SYNTHASE"/>
    <property type="match status" value="1"/>
</dbReference>
<name>A0AA37I4G2_SEGBR</name>
<proteinExistence type="predicted"/>
<dbReference type="GO" id="GO:0005737">
    <property type="term" value="C:cytoplasm"/>
    <property type="evidence" value="ECO:0007669"/>
    <property type="project" value="TreeGrafter"/>
</dbReference>
<dbReference type="Gene3D" id="3.20.20.70">
    <property type="entry name" value="Aldolase class I"/>
    <property type="match status" value="1"/>
</dbReference>
<dbReference type="Pfam" id="PF02581">
    <property type="entry name" value="TMP-TENI"/>
    <property type="match status" value="1"/>
</dbReference>
<dbReference type="RefSeq" id="WP_006281476.1">
    <property type="nucleotide sequence ID" value="NZ_BPTR01000001.1"/>
</dbReference>
<keyword evidence="2" id="KW-0784">Thiamine biosynthesis</keyword>
<gene>
    <name evidence="4" type="ORF">PRRU23_26560</name>
</gene>
<sequence>MFTTVVITMPDKIEREAQRIVELLASAHSANREGLHVSTTNPKRKYADLIHIRKPNWTFSQIEALIREIPEDYYSRIVLHDHHELAIRYHLYGIHLNRRNPEPIEGWQGSISKSCHSIEEVITWKKRCNYVSLSPIYNSISKIGYQAAFTKSQIEQAVKDGIITSKVYALGGVTYDKLQELEHTGFGGALLLGDAWR</sequence>
<dbReference type="SUPFAM" id="SSF51391">
    <property type="entry name" value="Thiamin phosphate synthase"/>
    <property type="match status" value="1"/>
</dbReference>
<organism evidence="4 5">
    <name type="scientific">Segatella bryantii</name>
    <name type="common">Prevotella bryantii</name>
    <dbReference type="NCBI Taxonomy" id="77095"/>
    <lineage>
        <taxon>Bacteria</taxon>
        <taxon>Pseudomonadati</taxon>
        <taxon>Bacteroidota</taxon>
        <taxon>Bacteroidia</taxon>
        <taxon>Bacteroidales</taxon>
        <taxon>Prevotellaceae</taxon>
        <taxon>Segatella</taxon>
    </lineage>
</organism>
<reference evidence="4" key="1">
    <citation type="submission" date="2021-08" db="EMBL/GenBank/DDBJ databases">
        <title>Prevotella lacticifex sp. nov., isolated from rumen of cow.</title>
        <authorList>
            <person name="Shinkai T."/>
            <person name="Ikeyama N."/>
            <person name="Kumagai M."/>
            <person name="Ohmori H."/>
            <person name="Sakamoto M."/>
            <person name="Ohkuma M."/>
            <person name="Mitsumori M."/>
        </authorList>
    </citation>
    <scope>NUCLEOTIDE SEQUENCE</scope>
    <source>
        <strain evidence="4">DSM 11371</strain>
    </source>
</reference>
<evidence type="ECO:0000313" key="4">
    <source>
        <dbReference type="EMBL" id="GJG28956.1"/>
    </source>
</evidence>
<dbReference type="GO" id="GO:0004789">
    <property type="term" value="F:thiamine-phosphate diphosphorylase activity"/>
    <property type="evidence" value="ECO:0007669"/>
    <property type="project" value="TreeGrafter"/>
</dbReference>
<dbReference type="InterPro" id="IPR022998">
    <property type="entry name" value="ThiamineP_synth_TenI"/>
</dbReference>
<feature type="domain" description="Thiamine phosphate synthase/TenI" evidence="3">
    <location>
        <begin position="48"/>
        <end position="188"/>
    </location>
</feature>
<protein>
    <recommendedName>
        <fullName evidence="3">Thiamine phosphate synthase/TenI domain-containing protein</fullName>
    </recommendedName>
</protein>